<dbReference type="Proteomes" id="UP000636453">
    <property type="component" value="Unassembled WGS sequence"/>
</dbReference>
<dbReference type="InterPro" id="IPR019546">
    <property type="entry name" value="TAT_signal_bac_arc"/>
</dbReference>
<proteinExistence type="predicted"/>
<dbReference type="Pfam" id="PF07394">
    <property type="entry name" value="DUF1501"/>
    <property type="match status" value="1"/>
</dbReference>
<evidence type="ECO:0000313" key="3">
    <source>
        <dbReference type="EMBL" id="GHE27409.1"/>
    </source>
</evidence>
<dbReference type="PROSITE" id="PS51318">
    <property type="entry name" value="TAT"/>
    <property type="match status" value="1"/>
</dbReference>
<keyword evidence="1" id="KW-0732">Signal</keyword>
<organism evidence="3 4">
    <name type="scientific">Vulcaniibacterium thermophilum</name>
    <dbReference type="NCBI Taxonomy" id="1169913"/>
    <lineage>
        <taxon>Bacteria</taxon>
        <taxon>Pseudomonadati</taxon>
        <taxon>Pseudomonadota</taxon>
        <taxon>Gammaproteobacteria</taxon>
        <taxon>Lysobacterales</taxon>
        <taxon>Lysobacteraceae</taxon>
        <taxon>Vulcaniibacterium</taxon>
    </lineage>
</organism>
<dbReference type="EMBL" id="BNCF01000002">
    <property type="protein sequence ID" value="GHE27409.1"/>
    <property type="molecule type" value="Genomic_DNA"/>
</dbReference>
<comment type="caution">
    <text evidence="3">The sequence shown here is derived from an EMBL/GenBank/DDBJ whole genome shotgun (WGS) entry which is preliminary data.</text>
</comment>
<dbReference type="RefSeq" id="WP_146472081.1">
    <property type="nucleotide sequence ID" value="NZ_BNCF01000002.1"/>
</dbReference>
<accession>A0A919D9M5</accession>
<reference evidence="3" key="2">
    <citation type="submission" date="2020-09" db="EMBL/GenBank/DDBJ databases">
        <authorList>
            <person name="Sun Q."/>
            <person name="Kim S."/>
        </authorList>
    </citation>
    <scope>NUCLEOTIDE SEQUENCE</scope>
    <source>
        <strain evidence="3">KCTC 32020</strain>
    </source>
</reference>
<sequence length="474" mass="49880">MSTLSESRRRFLQGCCATAALGAVGPTLLFTRDARAASNSYDTLVFVFLRGGLDGLNFVVPLSGADRGFYEQARPNLMIATSGTYGALPLTLAGGSATGFGLHPSATGLRDIWNAGQLAIVHACGLTTTITRSHFDAQLAIDLGTVGQGGGVGWLARAMNTQPGLDAGDTMPALAVNSRQPASLNGTTQALTLSRPGEFAVDSTAYAWRIKRPDSPAGLLGVQDLLPTLWGGPTGLESAGGRANQALAVVARQTYQPLPAGWPTGTFAEQLWTVAQSIQFDLGLRYATVDLGGWDTHDGQGTAGSGYHYYQNKIAELSAALAAFHNALAASGHLGRVTVVVPSEFGRRVRQNANNGTDHGYGNPVLVLGGAVNGRRFFGTWPGLDPDLLSATYGDLPVTTDHRRVLSELLIRRMGNPHLSAIFPGYGGYSPLGLVQGADQAPRSLPVASGLPAATGRQWHHQPRLRPARGRREP</sequence>
<reference evidence="3" key="1">
    <citation type="journal article" date="2014" name="Int. J. Syst. Evol. Microbiol.">
        <title>Complete genome sequence of Corynebacterium casei LMG S-19264T (=DSM 44701T), isolated from a smear-ripened cheese.</title>
        <authorList>
            <consortium name="US DOE Joint Genome Institute (JGI-PGF)"/>
            <person name="Walter F."/>
            <person name="Albersmeier A."/>
            <person name="Kalinowski J."/>
            <person name="Ruckert C."/>
        </authorList>
    </citation>
    <scope>NUCLEOTIDE SEQUENCE</scope>
    <source>
        <strain evidence="3">KCTC 32020</strain>
    </source>
</reference>
<dbReference type="OrthoDB" id="9779968at2"/>
<evidence type="ECO:0008006" key="5">
    <source>
        <dbReference type="Google" id="ProtNLM"/>
    </source>
</evidence>
<keyword evidence="4" id="KW-1185">Reference proteome</keyword>
<dbReference type="InterPro" id="IPR006311">
    <property type="entry name" value="TAT_signal"/>
</dbReference>
<name>A0A919D9M5_9GAMM</name>
<evidence type="ECO:0000256" key="1">
    <source>
        <dbReference type="ARBA" id="ARBA00022729"/>
    </source>
</evidence>
<dbReference type="InterPro" id="IPR010869">
    <property type="entry name" value="DUF1501"/>
</dbReference>
<feature type="compositionally biased region" description="Basic residues" evidence="2">
    <location>
        <begin position="458"/>
        <end position="474"/>
    </location>
</feature>
<dbReference type="PANTHER" id="PTHR43737:SF1">
    <property type="entry name" value="DUF1501 DOMAIN-CONTAINING PROTEIN"/>
    <property type="match status" value="1"/>
</dbReference>
<dbReference type="NCBIfam" id="TIGR01409">
    <property type="entry name" value="TAT_signal_seq"/>
    <property type="match status" value="1"/>
</dbReference>
<dbReference type="PANTHER" id="PTHR43737">
    <property type="entry name" value="BLL7424 PROTEIN"/>
    <property type="match status" value="1"/>
</dbReference>
<feature type="region of interest" description="Disordered" evidence="2">
    <location>
        <begin position="445"/>
        <end position="474"/>
    </location>
</feature>
<gene>
    <name evidence="3" type="ORF">GCM10007167_06030</name>
</gene>
<evidence type="ECO:0000256" key="2">
    <source>
        <dbReference type="SAM" id="MobiDB-lite"/>
    </source>
</evidence>
<evidence type="ECO:0000313" key="4">
    <source>
        <dbReference type="Proteomes" id="UP000636453"/>
    </source>
</evidence>
<protein>
    <recommendedName>
        <fullName evidence="5">DUF1501 domain-containing protein</fullName>
    </recommendedName>
</protein>
<dbReference type="AlphaFoldDB" id="A0A919D9M5"/>